<gene>
    <name evidence="2" type="ORF">GBAR_LOCUS12211</name>
</gene>
<protein>
    <submittedName>
        <fullName evidence="2">Uncharacterized protein</fullName>
    </submittedName>
</protein>
<reference evidence="2" key="1">
    <citation type="submission" date="2023-03" db="EMBL/GenBank/DDBJ databases">
        <authorList>
            <person name="Steffen K."/>
            <person name="Cardenas P."/>
        </authorList>
    </citation>
    <scope>NUCLEOTIDE SEQUENCE</scope>
</reference>
<proteinExistence type="predicted"/>
<feature type="non-terminal residue" evidence="2">
    <location>
        <position position="61"/>
    </location>
</feature>
<evidence type="ECO:0000256" key="1">
    <source>
        <dbReference type="SAM" id="Coils"/>
    </source>
</evidence>
<keyword evidence="1" id="KW-0175">Coiled coil</keyword>
<keyword evidence="3" id="KW-1185">Reference proteome</keyword>
<accession>A0AA35S039</accession>
<dbReference type="EMBL" id="CASHTH010001826">
    <property type="protein sequence ID" value="CAI8020404.1"/>
    <property type="molecule type" value="Genomic_DNA"/>
</dbReference>
<comment type="caution">
    <text evidence="2">The sequence shown here is derived from an EMBL/GenBank/DDBJ whole genome shotgun (WGS) entry which is preliminary data.</text>
</comment>
<evidence type="ECO:0000313" key="2">
    <source>
        <dbReference type="EMBL" id="CAI8020404.1"/>
    </source>
</evidence>
<dbReference type="AlphaFoldDB" id="A0AA35S039"/>
<dbReference type="Proteomes" id="UP001174909">
    <property type="component" value="Unassembled WGS sequence"/>
</dbReference>
<name>A0AA35S039_GEOBA</name>
<evidence type="ECO:0000313" key="3">
    <source>
        <dbReference type="Proteomes" id="UP001174909"/>
    </source>
</evidence>
<organism evidence="2 3">
    <name type="scientific">Geodia barretti</name>
    <name type="common">Barrett's horny sponge</name>
    <dbReference type="NCBI Taxonomy" id="519541"/>
    <lineage>
        <taxon>Eukaryota</taxon>
        <taxon>Metazoa</taxon>
        <taxon>Porifera</taxon>
        <taxon>Demospongiae</taxon>
        <taxon>Heteroscleromorpha</taxon>
        <taxon>Tetractinellida</taxon>
        <taxon>Astrophorina</taxon>
        <taxon>Geodiidae</taxon>
        <taxon>Geodia</taxon>
    </lineage>
</organism>
<sequence length="61" mass="7488">MLANQRSVKVQDEKQYYLVKLYPDTWYKELKNKVKESIEQMQFQLSKLRTEVEVLELTSRY</sequence>
<feature type="coiled-coil region" evidence="1">
    <location>
        <begin position="27"/>
        <end position="58"/>
    </location>
</feature>